<evidence type="ECO:0000313" key="3">
    <source>
        <dbReference type="Proteomes" id="UP000239899"/>
    </source>
</evidence>
<dbReference type="Gene3D" id="1.25.40.20">
    <property type="entry name" value="Ankyrin repeat-containing domain"/>
    <property type="match status" value="1"/>
</dbReference>
<organism evidence="2 3">
    <name type="scientific">Chlorella sorokiniana</name>
    <name type="common">Freshwater green alga</name>
    <dbReference type="NCBI Taxonomy" id="3076"/>
    <lineage>
        <taxon>Eukaryota</taxon>
        <taxon>Viridiplantae</taxon>
        <taxon>Chlorophyta</taxon>
        <taxon>core chlorophytes</taxon>
        <taxon>Trebouxiophyceae</taxon>
        <taxon>Chlorellales</taxon>
        <taxon>Chlorellaceae</taxon>
        <taxon>Chlorella clade</taxon>
        <taxon>Chlorella</taxon>
    </lineage>
</organism>
<comment type="caution">
    <text evidence="2">The sequence shown here is derived from an EMBL/GenBank/DDBJ whole genome shotgun (WGS) entry which is preliminary data.</text>
</comment>
<dbReference type="InterPro" id="IPR036770">
    <property type="entry name" value="Ankyrin_rpt-contain_sf"/>
</dbReference>
<protein>
    <submittedName>
        <fullName evidence="2">Phosphatase 1 regulatory subunit 16A isoform X1</fullName>
    </submittedName>
</protein>
<keyword evidence="1" id="KW-0040">ANK repeat</keyword>
<keyword evidence="3" id="KW-1185">Reference proteome</keyword>
<dbReference type="InterPro" id="IPR002110">
    <property type="entry name" value="Ankyrin_rpt"/>
</dbReference>
<sequence length="319" mass="33411">MEAAQDEHKAVALLQAVLRGDEAAVHAALASGAPLKLDGLTALHAAALADWGSGVPLLLAAGAELDACTDFGHSDEVESAKLSSLAQLGLAAGQVAALGKWFYRRTPLEVAVAAGAAAAAEALLSAGASSAVFETLLDLAKRTAVQPGATAAAAVQEAVQRMAGQVVWWSACPIYALLEGFCNEWELVVEDECMKLDYGPAGVGPSEDGLQKLHADALALMDELAAAGYRPVTFRNYLEHYGPDARVLPTFYPPSDARREAAQWELATTSKWLWLAAQRGPAVRVALPAVTHQCKGLVLPHGNSHVSSSHKMTPYAKTS</sequence>
<evidence type="ECO:0000313" key="2">
    <source>
        <dbReference type="EMBL" id="PRW61551.1"/>
    </source>
</evidence>
<proteinExistence type="predicted"/>
<reference evidence="2 3" key="1">
    <citation type="journal article" date="2018" name="Plant J.">
        <title>Genome sequences of Chlorella sorokiniana UTEX 1602 and Micractinium conductrix SAG 241.80: implications to maltose excretion by a green alga.</title>
        <authorList>
            <person name="Arriola M.B."/>
            <person name="Velmurugan N."/>
            <person name="Zhang Y."/>
            <person name="Plunkett M.H."/>
            <person name="Hondzo H."/>
            <person name="Barney B.M."/>
        </authorList>
    </citation>
    <scope>NUCLEOTIDE SEQUENCE [LARGE SCALE GENOMIC DNA]</scope>
    <source>
        <strain evidence="3">UTEX 1602</strain>
    </source>
</reference>
<dbReference type="AlphaFoldDB" id="A0A2P6U5F9"/>
<dbReference type="SMART" id="SM00248">
    <property type="entry name" value="ANK"/>
    <property type="match status" value="3"/>
</dbReference>
<evidence type="ECO:0000256" key="1">
    <source>
        <dbReference type="PROSITE-ProRule" id="PRU00023"/>
    </source>
</evidence>
<dbReference type="OrthoDB" id="521036at2759"/>
<dbReference type="PROSITE" id="PS50088">
    <property type="entry name" value="ANK_REPEAT"/>
    <property type="match status" value="1"/>
</dbReference>
<name>A0A2P6U5F9_CHLSO</name>
<dbReference type="EMBL" id="LHPG02000001">
    <property type="protein sequence ID" value="PRW61551.1"/>
    <property type="molecule type" value="Genomic_DNA"/>
</dbReference>
<dbReference type="SUPFAM" id="SSF48403">
    <property type="entry name" value="Ankyrin repeat"/>
    <property type="match status" value="1"/>
</dbReference>
<dbReference type="Proteomes" id="UP000239899">
    <property type="component" value="Unassembled WGS sequence"/>
</dbReference>
<feature type="repeat" description="ANK" evidence="1">
    <location>
        <begin position="38"/>
        <end position="70"/>
    </location>
</feature>
<dbReference type="PROSITE" id="PS50297">
    <property type="entry name" value="ANK_REP_REGION"/>
    <property type="match status" value="1"/>
</dbReference>
<accession>A0A2P6U5F9</accession>
<gene>
    <name evidence="2" type="ORF">C2E21_0470</name>
</gene>